<feature type="transmembrane region" description="Helical" evidence="1">
    <location>
        <begin position="79"/>
        <end position="99"/>
    </location>
</feature>
<dbReference type="EMBL" id="MWQN01000001">
    <property type="protein sequence ID" value="OPC81744.1"/>
    <property type="molecule type" value="Genomic_DNA"/>
</dbReference>
<dbReference type="AlphaFoldDB" id="A0A1T3NYA8"/>
<accession>A0A1T3NYA8</accession>
<keyword evidence="3" id="KW-1185">Reference proteome</keyword>
<name>A0A1T3NYA8_9ACTN</name>
<keyword evidence="1" id="KW-1133">Transmembrane helix</keyword>
<feature type="transmembrane region" description="Helical" evidence="1">
    <location>
        <begin position="324"/>
        <end position="357"/>
    </location>
</feature>
<dbReference type="RefSeq" id="WP_078976019.1">
    <property type="nucleotide sequence ID" value="NZ_MWQN01000001.1"/>
</dbReference>
<evidence type="ECO:0000313" key="2">
    <source>
        <dbReference type="EMBL" id="OPC81744.1"/>
    </source>
</evidence>
<feature type="transmembrane region" description="Helical" evidence="1">
    <location>
        <begin position="404"/>
        <end position="423"/>
    </location>
</feature>
<feature type="transmembrane region" description="Helical" evidence="1">
    <location>
        <begin position="299"/>
        <end position="318"/>
    </location>
</feature>
<evidence type="ECO:0000256" key="1">
    <source>
        <dbReference type="SAM" id="Phobius"/>
    </source>
</evidence>
<keyword evidence="1" id="KW-0472">Membrane</keyword>
<feature type="transmembrane region" description="Helical" evidence="1">
    <location>
        <begin position="435"/>
        <end position="455"/>
    </location>
</feature>
<sequence>MSNAVKPDLTERIVPPGSVRAIRRPAGRPTLVVAASILGSWALPALFHLARLDWLSLLALFVGTASLVRAGVGLFDRLMLTVLLMMGEFITAGLLFSLWPWGLHPVAMAGTLGTLTIVVAVVTGRRPMLPRRVSFSDLIAPAAAAYAMYELYKPLAGKSLTARLRYIVMTEDKASHFSLFDAIHRVGGYTYFHADQASTSMDPEMARVYPPGTHFLYSVLDVFVRSTTDDGNALAAYNRYFLYTVLGYGFVVLALVWAARWVAGPTVTGWRRALVCAVVGTIAATGQLVTVFTYGHDSAALGVAVLAMTVAVAVRPAGKVREQVLTAAAGLVTLAFVYNLFVVLAATSVLAAAVVYWHRLRTALLFTSVAAVITGVIVLIPIVGPQLSGFSQTKQLQATGGIDPMSRNFVVACVAVVLLALLTRAGRRSPVWRTMAIQIVLAAAGVVLFGLYQVQTLGATSYYYEKAVQGLYAIGLVGLGAIGSLLRPGGLPVPAKPSLRPLARVLPSLAAVVAGVTLAGGLQFGAIVASDGVTGPDTTYAAAWADGRNVRPVGVTAKRLQSAGYLGKGPTTLFIISDSGTDNWRVSFLDAILKRRLGETIKTVFGVPWLKGLASYGEGSNDREDEVHRLEDVVRGSPQPLRLVISNAKLAARFEQFAMANPNLRLQVTYVPGID</sequence>
<feature type="transmembrane region" description="Helical" evidence="1">
    <location>
        <begin position="30"/>
        <end position="48"/>
    </location>
</feature>
<feature type="transmembrane region" description="Helical" evidence="1">
    <location>
        <begin position="506"/>
        <end position="529"/>
    </location>
</feature>
<keyword evidence="1" id="KW-0812">Transmembrane</keyword>
<gene>
    <name evidence="2" type="ORF">B4N89_13060</name>
</gene>
<evidence type="ECO:0008006" key="4">
    <source>
        <dbReference type="Google" id="ProtNLM"/>
    </source>
</evidence>
<feature type="transmembrane region" description="Helical" evidence="1">
    <location>
        <begin position="240"/>
        <end position="263"/>
    </location>
</feature>
<feature type="transmembrane region" description="Helical" evidence="1">
    <location>
        <begin position="105"/>
        <end position="124"/>
    </location>
</feature>
<feature type="transmembrane region" description="Helical" evidence="1">
    <location>
        <begin position="467"/>
        <end position="486"/>
    </location>
</feature>
<comment type="caution">
    <text evidence="2">The sequence shown here is derived from an EMBL/GenBank/DDBJ whole genome shotgun (WGS) entry which is preliminary data.</text>
</comment>
<reference evidence="2 3" key="1">
    <citation type="submission" date="2017-03" db="EMBL/GenBank/DDBJ databases">
        <title>Draft genome sequence of Streptomyces scabrisporus NF3, endophyte isolated from Amphipterygium adstringens.</title>
        <authorList>
            <person name="Vazquez M."/>
            <person name="Ceapa C.D."/>
            <person name="Rodriguez Luna D."/>
            <person name="Sanchez Esquivel S."/>
        </authorList>
    </citation>
    <scope>NUCLEOTIDE SEQUENCE [LARGE SCALE GENOMIC DNA]</scope>
    <source>
        <strain evidence="2 3">NF3</strain>
    </source>
</reference>
<dbReference type="OrthoDB" id="3336106at2"/>
<protein>
    <recommendedName>
        <fullName evidence="4">Glycosyltransferase RgtA/B/C/D-like domain-containing protein</fullName>
    </recommendedName>
</protein>
<feature type="transmembrane region" description="Helical" evidence="1">
    <location>
        <begin position="54"/>
        <end position="72"/>
    </location>
</feature>
<organism evidence="2 3">
    <name type="scientific">Embleya scabrispora</name>
    <dbReference type="NCBI Taxonomy" id="159449"/>
    <lineage>
        <taxon>Bacteria</taxon>
        <taxon>Bacillati</taxon>
        <taxon>Actinomycetota</taxon>
        <taxon>Actinomycetes</taxon>
        <taxon>Kitasatosporales</taxon>
        <taxon>Streptomycetaceae</taxon>
        <taxon>Embleya</taxon>
    </lineage>
</organism>
<evidence type="ECO:0000313" key="3">
    <source>
        <dbReference type="Proteomes" id="UP000190037"/>
    </source>
</evidence>
<feature type="transmembrane region" description="Helical" evidence="1">
    <location>
        <begin position="364"/>
        <end position="384"/>
    </location>
</feature>
<feature type="transmembrane region" description="Helical" evidence="1">
    <location>
        <begin position="269"/>
        <end position="292"/>
    </location>
</feature>
<dbReference type="Proteomes" id="UP000190037">
    <property type="component" value="Unassembled WGS sequence"/>
</dbReference>
<proteinExistence type="predicted"/>